<feature type="transmembrane region" description="Helical" evidence="2">
    <location>
        <begin position="247"/>
        <end position="280"/>
    </location>
</feature>
<reference evidence="3" key="1">
    <citation type="submission" date="2023-10" db="EMBL/GenBank/DDBJ databases">
        <authorList>
            <person name="Chen Y."/>
            <person name="Shah S."/>
            <person name="Dougan E. K."/>
            <person name="Thang M."/>
            <person name="Chan C."/>
        </authorList>
    </citation>
    <scope>NUCLEOTIDE SEQUENCE [LARGE SCALE GENOMIC DNA]</scope>
</reference>
<proteinExistence type="predicted"/>
<keyword evidence="2" id="KW-1133">Transmembrane helix</keyword>
<feature type="transmembrane region" description="Helical" evidence="2">
    <location>
        <begin position="326"/>
        <end position="346"/>
    </location>
</feature>
<keyword evidence="2" id="KW-0472">Membrane</keyword>
<organism evidence="3 4">
    <name type="scientific">Prorocentrum cordatum</name>
    <dbReference type="NCBI Taxonomy" id="2364126"/>
    <lineage>
        <taxon>Eukaryota</taxon>
        <taxon>Sar</taxon>
        <taxon>Alveolata</taxon>
        <taxon>Dinophyceae</taxon>
        <taxon>Prorocentrales</taxon>
        <taxon>Prorocentraceae</taxon>
        <taxon>Prorocentrum</taxon>
    </lineage>
</organism>
<dbReference type="EMBL" id="CAUYUJ010022703">
    <property type="protein sequence ID" value="CAK0912136.1"/>
    <property type="molecule type" value="Genomic_DNA"/>
</dbReference>
<gene>
    <name evidence="3" type="ORF">PCOR1329_LOCUS85754</name>
</gene>
<name>A0ABN9YM14_9DINO</name>
<evidence type="ECO:0000313" key="3">
    <source>
        <dbReference type="EMBL" id="CAK0912136.1"/>
    </source>
</evidence>
<feature type="region of interest" description="Disordered" evidence="1">
    <location>
        <begin position="65"/>
        <end position="112"/>
    </location>
</feature>
<keyword evidence="2" id="KW-0812">Transmembrane</keyword>
<evidence type="ECO:0000256" key="2">
    <source>
        <dbReference type="SAM" id="Phobius"/>
    </source>
</evidence>
<protein>
    <submittedName>
        <fullName evidence="3">Uncharacterized protein</fullName>
    </submittedName>
</protein>
<comment type="caution">
    <text evidence="3">The sequence shown here is derived from an EMBL/GenBank/DDBJ whole genome shotgun (WGS) entry which is preliminary data.</text>
</comment>
<evidence type="ECO:0000313" key="4">
    <source>
        <dbReference type="Proteomes" id="UP001189429"/>
    </source>
</evidence>
<evidence type="ECO:0000256" key="1">
    <source>
        <dbReference type="SAM" id="MobiDB-lite"/>
    </source>
</evidence>
<feature type="compositionally biased region" description="Low complexity" evidence="1">
    <location>
        <begin position="80"/>
        <end position="99"/>
    </location>
</feature>
<sequence length="399" mass="39443">MVYLTGLTAPEAAAGRWAWLLAPPRVGAAVAPWWCAGISEEGQPETAHPSDGGDSAESADAIQAAGGVARGRGRRKRGNGRAACSSSCARTAAGSAGSSEGCFDGAAGGAREPPLRHRRRALDRAWADTDDGVDGDLRVPAPPRASSAAKSQTAMLRRTLAAGSGCWRQRGSGGGRGGDLAAGAAQAQAAALPEGALGGARVPGAGGAAAGVAPLRQAHPAAAVLWLPAGAPQTPQLRSAAPRLRRLAFGVPGLLVSSACLGLCAVLLGGAHAALCGLAAEGALGAVAGALVRLPITLHFGWISCAALVNLNNWMANSGSGLRAKLVLAYGSVAAAVAAAGCVSAARRDPVYPLVVAWSLTAVYRFSARDGSPGPLRAAELGGAAAAACMVVACCVWGA</sequence>
<dbReference type="Proteomes" id="UP001189429">
    <property type="component" value="Unassembled WGS sequence"/>
</dbReference>
<keyword evidence="4" id="KW-1185">Reference proteome</keyword>
<feature type="transmembrane region" description="Helical" evidence="2">
    <location>
        <begin position="292"/>
        <end position="314"/>
    </location>
</feature>
<accession>A0ABN9YM14</accession>